<protein>
    <submittedName>
        <fullName evidence="2">Uncharacterized protein</fullName>
    </submittedName>
</protein>
<feature type="compositionally biased region" description="Low complexity" evidence="1">
    <location>
        <begin position="9"/>
        <end position="22"/>
    </location>
</feature>
<dbReference type="OrthoDB" id="10251412at2759"/>
<evidence type="ECO:0000313" key="3">
    <source>
        <dbReference type="Proteomes" id="UP000076532"/>
    </source>
</evidence>
<evidence type="ECO:0000256" key="1">
    <source>
        <dbReference type="SAM" id="MobiDB-lite"/>
    </source>
</evidence>
<dbReference type="AlphaFoldDB" id="A0A166MKN0"/>
<gene>
    <name evidence="2" type="ORF">FIBSPDRAFT_857536</name>
</gene>
<dbReference type="Proteomes" id="UP000076532">
    <property type="component" value="Unassembled WGS sequence"/>
</dbReference>
<evidence type="ECO:0000313" key="2">
    <source>
        <dbReference type="EMBL" id="KZP24096.1"/>
    </source>
</evidence>
<keyword evidence="3" id="KW-1185">Reference proteome</keyword>
<accession>A0A166MKN0</accession>
<feature type="compositionally biased region" description="Basic and acidic residues" evidence="1">
    <location>
        <begin position="51"/>
        <end position="67"/>
    </location>
</feature>
<sequence>LVLDIYPLSLSSSRNSDSTLTTPMSRDLDAAFTRSATHDSDSTGTPGGDQNEPRDATELPEPREPERHKHALGPAQRAGRRYRIWGAHSLRGNEPPRGPRSHAEPRSLQ</sequence>
<reference evidence="2 3" key="1">
    <citation type="journal article" date="2016" name="Mol. Biol. Evol.">
        <title>Comparative Genomics of Early-Diverging Mushroom-Forming Fungi Provides Insights into the Origins of Lignocellulose Decay Capabilities.</title>
        <authorList>
            <person name="Nagy L.G."/>
            <person name="Riley R."/>
            <person name="Tritt A."/>
            <person name="Adam C."/>
            <person name="Daum C."/>
            <person name="Floudas D."/>
            <person name="Sun H."/>
            <person name="Yadav J.S."/>
            <person name="Pangilinan J."/>
            <person name="Larsson K.H."/>
            <person name="Matsuura K."/>
            <person name="Barry K."/>
            <person name="Labutti K."/>
            <person name="Kuo R."/>
            <person name="Ohm R.A."/>
            <person name="Bhattacharya S.S."/>
            <person name="Shirouzu T."/>
            <person name="Yoshinaga Y."/>
            <person name="Martin F.M."/>
            <person name="Grigoriev I.V."/>
            <person name="Hibbett D.S."/>
        </authorList>
    </citation>
    <scope>NUCLEOTIDE SEQUENCE [LARGE SCALE GENOMIC DNA]</scope>
    <source>
        <strain evidence="2 3">CBS 109695</strain>
    </source>
</reference>
<dbReference type="EMBL" id="KV417528">
    <property type="protein sequence ID" value="KZP24096.1"/>
    <property type="molecule type" value="Genomic_DNA"/>
</dbReference>
<proteinExistence type="predicted"/>
<feature type="region of interest" description="Disordered" evidence="1">
    <location>
        <begin position="9"/>
        <end position="109"/>
    </location>
</feature>
<feature type="non-terminal residue" evidence="2">
    <location>
        <position position="1"/>
    </location>
</feature>
<organism evidence="2 3">
    <name type="scientific">Athelia psychrophila</name>
    <dbReference type="NCBI Taxonomy" id="1759441"/>
    <lineage>
        <taxon>Eukaryota</taxon>
        <taxon>Fungi</taxon>
        <taxon>Dikarya</taxon>
        <taxon>Basidiomycota</taxon>
        <taxon>Agaricomycotina</taxon>
        <taxon>Agaricomycetes</taxon>
        <taxon>Agaricomycetidae</taxon>
        <taxon>Atheliales</taxon>
        <taxon>Atheliaceae</taxon>
        <taxon>Athelia</taxon>
    </lineage>
</organism>
<name>A0A166MKN0_9AGAM</name>